<accession>H1Y442</accession>
<gene>
    <name evidence="2" type="ORF">Mucpa_0586</name>
</gene>
<evidence type="ECO:0000313" key="2">
    <source>
        <dbReference type="EMBL" id="EHQ24778.1"/>
    </source>
</evidence>
<dbReference type="HOGENOM" id="CLU_1003913_0_0_10"/>
<evidence type="ECO:0000256" key="1">
    <source>
        <dbReference type="SAM" id="SignalP"/>
    </source>
</evidence>
<dbReference type="InterPro" id="IPR022298">
    <property type="entry name" value="Conjug_transposon_TraN"/>
</dbReference>
<dbReference type="AlphaFoldDB" id="H1Y442"/>
<protein>
    <recommendedName>
        <fullName evidence="4">Conjugative transposon TraN protein</fullName>
    </recommendedName>
</protein>
<dbReference type="Proteomes" id="UP000002774">
    <property type="component" value="Chromosome"/>
</dbReference>
<name>H1Y442_9SPHI</name>
<evidence type="ECO:0000313" key="3">
    <source>
        <dbReference type="Proteomes" id="UP000002774"/>
    </source>
</evidence>
<organism evidence="2 3">
    <name type="scientific">Mucilaginibacter paludis DSM 18603</name>
    <dbReference type="NCBI Taxonomy" id="714943"/>
    <lineage>
        <taxon>Bacteria</taxon>
        <taxon>Pseudomonadati</taxon>
        <taxon>Bacteroidota</taxon>
        <taxon>Sphingobacteriia</taxon>
        <taxon>Sphingobacteriales</taxon>
        <taxon>Sphingobacteriaceae</taxon>
        <taxon>Mucilaginibacter</taxon>
    </lineage>
</organism>
<feature type="signal peptide" evidence="1">
    <location>
        <begin position="1"/>
        <end position="28"/>
    </location>
</feature>
<dbReference type="eggNOG" id="COG3504">
    <property type="taxonomic scope" value="Bacteria"/>
</dbReference>
<reference evidence="2" key="1">
    <citation type="submission" date="2011-09" db="EMBL/GenBank/DDBJ databases">
        <title>The permanent draft genome of Mucilaginibacter paludis DSM 18603.</title>
        <authorList>
            <consortium name="US DOE Joint Genome Institute (JGI-PGF)"/>
            <person name="Lucas S."/>
            <person name="Han J."/>
            <person name="Lapidus A."/>
            <person name="Bruce D."/>
            <person name="Goodwin L."/>
            <person name="Pitluck S."/>
            <person name="Peters L."/>
            <person name="Kyrpides N."/>
            <person name="Mavromatis K."/>
            <person name="Ivanova N."/>
            <person name="Mikhailova N."/>
            <person name="Held B."/>
            <person name="Detter J.C."/>
            <person name="Tapia R."/>
            <person name="Han C."/>
            <person name="Land M."/>
            <person name="Hauser L."/>
            <person name="Markowitz V."/>
            <person name="Cheng J.-F."/>
            <person name="Hugenholtz P."/>
            <person name="Woyke T."/>
            <person name="Wu D."/>
            <person name="Tindall B."/>
            <person name="Brambilla E."/>
            <person name="Klenk H.-P."/>
            <person name="Eisen J.A."/>
        </authorList>
    </citation>
    <scope>NUCLEOTIDE SEQUENCE [LARGE SCALE GENOMIC DNA]</scope>
    <source>
        <strain evidence="2">DSM 18603</strain>
    </source>
</reference>
<feature type="chain" id="PRO_5003558246" description="Conjugative transposon TraN protein" evidence="1">
    <location>
        <begin position="29"/>
        <end position="283"/>
    </location>
</feature>
<dbReference type="Pfam" id="PF13595">
    <property type="entry name" value="DUF4138"/>
    <property type="match status" value="1"/>
</dbReference>
<dbReference type="STRING" id="714943.Mucpa_0586"/>
<proteinExistence type="predicted"/>
<keyword evidence="1" id="KW-0732">Signal</keyword>
<dbReference type="EMBL" id="CM001403">
    <property type="protein sequence ID" value="EHQ24778.1"/>
    <property type="molecule type" value="Genomic_DNA"/>
</dbReference>
<evidence type="ECO:0008006" key="4">
    <source>
        <dbReference type="Google" id="ProtNLM"/>
    </source>
</evidence>
<keyword evidence="3" id="KW-1185">Reference proteome</keyword>
<sequence length="283" mass="31831">MTGTIKNTNMKKLIIILMLAVMGTVSFAQDTAYISRDKTTALFFKSAVRIIGNVPSDFNVVQKENGLITLKAEKADFTPVKINVQDVSTTKVYHIPVQYSYGRAGRSIEIGEKAPVVTGVVKAPETNDALIGDQLAAGKRSDVVDHEKTGGIKAWVSKISLAGNKVFFRLDVRNKSNLPYDVDFIRFYIRDLKTVARMATHEQEIVPVYASLHKKTTLVRKQEMAKVFAFHRFSLAEDQALNVEIYERHGNRHLYLQIRQKDLDNLQTLPVPVARETILAMDH</sequence>